<reference evidence="2 3" key="1">
    <citation type="journal article" date="2024" name="IMA Fungus">
        <title>IMA Genome - F19 : A genome assembly and annotation guide to empower mycologists, including annotated draft genome sequences of Ceratocystis pirilliformis, Diaporthe australafricana, Fusarium ophioides, Paecilomyces lecythidis, and Sporothrix stenoceras.</title>
        <authorList>
            <person name="Aylward J."/>
            <person name="Wilson A.M."/>
            <person name="Visagie C.M."/>
            <person name="Spraker J."/>
            <person name="Barnes I."/>
            <person name="Buitendag C."/>
            <person name="Ceriani C."/>
            <person name="Del Mar Angel L."/>
            <person name="du Plessis D."/>
            <person name="Fuchs T."/>
            <person name="Gasser K."/>
            <person name="Kramer D."/>
            <person name="Li W."/>
            <person name="Munsamy K."/>
            <person name="Piso A."/>
            <person name="Price J.L."/>
            <person name="Sonnekus B."/>
            <person name="Thomas C."/>
            <person name="van der Nest A."/>
            <person name="van Dijk A."/>
            <person name="van Heerden A."/>
            <person name="van Vuuren N."/>
            <person name="Yilmaz N."/>
            <person name="Duong T.A."/>
            <person name="van der Merwe N.A."/>
            <person name="Wingfield M.J."/>
            <person name="Wingfield B.D."/>
        </authorList>
    </citation>
    <scope>NUCLEOTIDE SEQUENCE [LARGE SCALE GENOMIC DNA]</scope>
    <source>
        <strain evidence="2 3">CMW 12675</strain>
    </source>
</reference>
<dbReference type="Proteomes" id="UP001583280">
    <property type="component" value="Unassembled WGS sequence"/>
</dbReference>
<comment type="caution">
    <text evidence="2">The sequence shown here is derived from an EMBL/GenBank/DDBJ whole genome shotgun (WGS) entry which is preliminary data.</text>
</comment>
<organism evidence="2 3">
    <name type="scientific">Ceratocystis pirilliformis</name>
    <dbReference type="NCBI Taxonomy" id="259994"/>
    <lineage>
        <taxon>Eukaryota</taxon>
        <taxon>Fungi</taxon>
        <taxon>Dikarya</taxon>
        <taxon>Ascomycota</taxon>
        <taxon>Pezizomycotina</taxon>
        <taxon>Sordariomycetes</taxon>
        <taxon>Hypocreomycetidae</taxon>
        <taxon>Microascales</taxon>
        <taxon>Ceratocystidaceae</taxon>
        <taxon>Ceratocystis</taxon>
    </lineage>
</organism>
<feature type="non-terminal residue" evidence="2">
    <location>
        <position position="315"/>
    </location>
</feature>
<proteinExistence type="predicted"/>
<sequence length="315" mass="34548">MSTLTTPAAKTAPEAPAPKRATTNIDSGKKALTFADIARKPAQTPTAATGAAAKKPHEATKQGGKWQTVSHRKAEKPAQGTGRSFQPAAREDNRVLIRLSVDNELHNCESFLLTTRLKEIDQGLGKALKNVLWTKPGFALVANNKEMIQHCFAQAAKVAPVYTATKTQGNEKTFTVKIPVVGAGVPKQLRMGSRLIPHTATWRTSAYTRAQYAVAHTLRTPQNAPFAERDSARRRNAPSGEKRKYCPKTNGSTPEYTPPQREARSPAFQEPYIGDAPEELRTVRHPKYKIMASMGTEGERPRVLTYVQNEIVATL</sequence>
<keyword evidence="3" id="KW-1185">Reference proteome</keyword>
<feature type="compositionally biased region" description="Low complexity" evidence="1">
    <location>
        <begin position="40"/>
        <end position="53"/>
    </location>
</feature>
<dbReference type="EMBL" id="JAWDJO010000376">
    <property type="protein sequence ID" value="KAL1886977.1"/>
    <property type="molecule type" value="Genomic_DNA"/>
</dbReference>
<evidence type="ECO:0000256" key="1">
    <source>
        <dbReference type="SAM" id="MobiDB-lite"/>
    </source>
</evidence>
<gene>
    <name evidence="2" type="ORF">Cpir12675_006787</name>
</gene>
<name>A0ABR3YGL0_9PEZI</name>
<feature type="region of interest" description="Disordered" evidence="1">
    <location>
        <begin position="221"/>
        <end position="265"/>
    </location>
</feature>
<evidence type="ECO:0000313" key="2">
    <source>
        <dbReference type="EMBL" id="KAL1886977.1"/>
    </source>
</evidence>
<feature type="region of interest" description="Disordered" evidence="1">
    <location>
        <begin position="1"/>
        <end position="89"/>
    </location>
</feature>
<evidence type="ECO:0000313" key="3">
    <source>
        <dbReference type="Proteomes" id="UP001583280"/>
    </source>
</evidence>
<feature type="compositionally biased region" description="Low complexity" evidence="1">
    <location>
        <begin position="1"/>
        <end position="23"/>
    </location>
</feature>
<protein>
    <submittedName>
        <fullName evidence="2">Uncharacterized protein</fullName>
    </submittedName>
</protein>
<accession>A0ABR3YGL0</accession>